<evidence type="ECO:0000259" key="6">
    <source>
        <dbReference type="SMART" id="SM01009"/>
    </source>
</evidence>
<dbReference type="GO" id="GO:0008725">
    <property type="term" value="F:DNA-3-methyladenine glycosylase activity"/>
    <property type="evidence" value="ECO:0007669"/>
    <property type="project" value="TreeGrafter"/>
</dbReference>
<dbReference type="SUPFAM" id="SSF48150">
    <property type="entry name" value="DNA-glycosylase"/>
    <property type="match status" value="1"/>
</dbReference>
<dbReference type="SMART" id="SM00478">
    <property type="entry name" value="ENDO3c"/>
    <property type="match status" value="1"/>
</dbReference>
<dbReference type="GO" id="GO:0032131">
    <property type="term" value="F:alkylated DNA binding"/>
    <property type="evidence" value="ECO:0007669"/>
    <property type="project" value="TreeGrafter"/>
</dbReference>
<dbReference type="InterPro" id="IPR011257">
    <property type="entry name" value="DNA_glycosylase"/>
</dbReference>
<sequence>MSPVEGERLEVAAPFHMEATVRMLQRRAEDLVDRWEDERWLRLHPTEDGPILAEVENRGTLDRPELVLRAVVGEPSPAVWKRLVGVTRGTLGLGVDPSGFEAEAIEVQGLRDLVIALRGMRPTRFVSLFESFGRVVPYQQLSLEAGLSLSNHLVEHFGESVEWRGTRYYAYPAAEAVAGTTVEKMRELGFSHAKGRALIEVAERIVSRELSLDELEALPTEDVYERLLELRGVGPWTAWLVLLRGLGRLDAFPSGDVGANRGLARLVGEPAEGFAADSFAERFGDQRGLLYFYTLGAYLLRQGLITPAPPLETETAGAGAPG</sequence>
<evidence type="ECO:0000256" key="3">
    <source>
        <dbReference type="ARBA" id="ARBA00022763"/>
    </source>
</evidence>
<dbReference type="PANTHER" id="PTHR43003:SF13">
    <property type="entry name" value="DNA-3-METHYLADENINE GLYCOSYLASE 2"/>
    <property type="match status" value="1"/>
</dbReference>
<name>A0A0K1PIB3_9BACT</name>
<dbReference type="Proteomes" id="UP000055590">
    <property type="component" value="Chromosome"/>
</dbReference>
<dbReference type="OrthoDB" id="9811249at2"/>
<dbReference type="Pfam" id="PF00730">
    <property type="entry name" value="HhH-GPD"/>
    <property type="match status" value="1"/>
</dbReference>
<dbReference type="KEGG" id="vin:AKJ08_3629"/>
<dbReference type="Gene3D" id="1.10.340.30">
    <property type="entry name" value="Hypothetical protein, domain 2"/>
    <property type="match status" value="1"/>
</dbReference>
<dbReference type="AlphaFoldDB" id="A0A0K1PIB3"/>
<dbReference type="GO" id="GO:0005737">
    <property type="term" value="C:cytoplasm"/>
    <property type="evidence" value="ECO:0007669"/>
    <property type="project" value="TreeGrafter"/>
</dbReference>
<evidence type="ECO:0000256" key="4">
    <source>
        <dbReference type="ARBA" id="ARBA00023204"/>
    </source>
</evidence>
<gene>
    <name evidence="7" type="ORF">AKJ08_3629</name>
</gene>
<feature type="domain" description="DNA-3-methyladenine glycosylase AlkA N-terminal" evidence="6">
    <location>
        <begin position="6"/>
        <end position="127"/>
    </location>
</feature>
<dbReference type="Gene3D" id="3.30.310.20">
    <property type="entry name" value="DNA-3-methyladenine glycosylase AlkA, N-terminal domain"/>
    <property type="match status" value="1"/>
</dbReference>
<dbReference type="InterPro" id="IPR051912">
    <property type="entry name" value="Alkylbase_DNA_Glycosylase/TA"/>
</dbReference>
<evidence type="ECO:0000313" key="8">
    <source>
        <dbReference type="Proteomes" id="UP000055590"/>
    </source>
</evidence>
<dbReference type="STRING" id="1391653.AKJ08_3629"/>
<dbReference type="EC" id="3.2.2.21" evidence="2"/>
<proteinExistence type="predicted"/>
<evidence type="ECO:0000256" key="2">
    <source>
        <dbReference type="ARBA" id="ARBA00012000"/>
    </source>
</evidence>
<dbReference type="InterPro" id="IPR003265">
    <property type="entry name" value="HhH-GPD_domain"/>
</dbReference>
<reference evidence="7 8" key="1">
    <citation type="submission" date="2015-08" db="EMBL/GenBank/DDBJ databases">
        <authorList>
            <person name="Babu N.S."/>
            <person name="Beckwith C.J."/>
            <person name="Beseler K.G."/>
            <person name="Brison A."/>
            <person name="Carone J.V."/>
            <person name="Caskin T.P."/>
            <person name="Diamond M."/>
            <person name="Durham M.E."/>
            <person name="Foxe J.M."/>
            <person name="Go M."/>
            <person name="Henderson B.A."/>
            <person name="Jones I.B."/>
            <person name="McGettigan J.A."/>
            <person name="Micheletti S.J."/>
            <person name="Nasrallah M.E."/>
            <person name="Ortiz D."/>
            <person name="Piller C.R."/>
            <person name="Privatt S.R."/>
            <person name="Schneider S.L."/>
            <person name="Sharp S."/>
            <person name="Smith T.C."/>
            <person name="Stanton J.D."/>
            <person name="Ullery H.E."/>
            <person name="Wilson R.J."/>
            <person name="Serrano M.G."/>
            <person name="Buck G."/>
            <person name="Lee V."/>
            <person name="Wang Y."/>
            <person name="Carvalho R."/>
            <person name="Voegtly L."/>
            <person name="Shi R."/>
            <person name="Duckworth R."/>
            <person name="Johnson A."/>
            <person name="Loviza R."/>
            <person name="Walstead R."/>
            <person name="Shah Z."/>
            <person name="Kiflezghi M."/>
            <person name="Wade K."/>
            <person name="Ball S.L."/>
            <person name="Bradley K.W."/>
            <person name="Asai D.J."/>
            <person name="Bowman C.A."/>
            <person name="Russell D.A."/>
            <person name="Pope W.H."/>
            <person name="Jacobs-Sera D."/>
            <person name="Hendrix R.W."/>
            <person name="Hatfull G.F."/>
        </authorList>
    </citation>
    <scope>NUCLEOTIDE SEQUENCE [LARGE SCALE GENOMIC DNA]</scope>
    <source>
        <strain evidence="7 8">DSM 27710</strain>
    </source>
</reference>
<dbReference type="InterPro" id="IPR010316">
    <property type="entry name" value="AlkA_N"/>
</dbReference>
<dbReference type="GO" id="GO:0006285">
    <property type="term" value="P:base-excision repair, AP site formation"/>
    <property type="evidence" value="ECO:0007669"/>
    <property type="project" value="TreeGrafter"/>
</dbReference>
<evidence type="ECO:0000256" key="1">
    <source>
        <dbReference type="ARBA" id="ARBA00000086"/>
    </source>
</evidence>
<evidence type="ECO:0000313" key="7">
    <source>
        <dbReference type="EMBL" id="AKU93242.1"/>
    </source>
</evidence>
<protein>
    <recommendedName>
        <fullName evidence="2">DNA-3-methyladenine glycosylase II</fullName>
        <ecNumber evidence="2">3.2.2.21</ecNumber>
    </recommendedName>
</protein>
<dbReference type="SMART" id="SM01009">
    <property type="entry name" value="AlkA_N"/>
    <property type="match status" value="1"/>
</dbReference>
<keyword evidence="8" id="KW-1185">Reference proteome</keyword>
<dbReference type="EMBL" id="CP012332">
    <property type="protein sequence ID" value="AKU93242.1"/>
    <property type="molecule type" value="Genomic_DNA"/>
</dbReference>
<dbReference type="PATRIC" id="fig|1391653.3.peg.3786"/>
<evidence type="ECO:0000259" key="5">
    <source>
        <dbReference type="SMART" id="SM00478"/>
    </source>
</evidence>
<accession>A0A0K1PIB3</accession>
<dbReference type="PANTHER" id="PTHR43003">
    <property type="entry name" value="DNA-3-METHYLADENINE GLYCOSYLASE"/>
    <property type="match status" value="1"/>
</dbReference>
<dbReference type="GO" id="GO:0032993">
    <property type="term" value="C:protein-DNA complex"/>
    <property type="evidence" value="ECO:0007669"/>
    <property type="project" value="TreeGrafter"/>
</dbReference>
<feature type="domain" description="HhH-GPD" evidence="5">
    <location>
        <begin position="139"/>
        <end position="298"/>
    </location>
</feature>
<keyword evidence="3" id="KW-0227">DNA damage</keyword>
<organism evidence="7 8">
    <name type="scientific">Vulgatibacter incomptus</name>
    <dbReference type="NCBI Taxonomy" id="1391653"/>
    <lineage>
        <taxon>Bacteria</taxon>
        <taxon>Pseudomonadati</taxon>
        <taxon>Myxococcota</taxon>
        <taxon>Myxococcia</taxon>
        <taxon>Myxococcales</taxon>
        <taxon>Cystobacterineae</taxon>
        <taxon>Vulgatibacteraceae</taxon>
        <taxon>Vulgatibacter</taxon>
    </lineage>
</organism>
<dbReference type="GO" id="GO:0043916">
    <property type="term" value="F:DNA-7-methylguanine glycosylase activity"/>
    <property type="evidence" value="ECO:0007669"/>
    <property type="project" value="TreeGrafter"/>
</dbReference>
<comment type="catalytic activity">
    <reaction evidence="1">
        <text>Hydrolysis of alkylated DNA, releasing 3-methyladenine, 3-methylguanine, 7-methylguanine and 7-methyladenine.</text>
        <dbReference type="EC" id="3.2.2.21"/>
    </reaction>
</comment>
<dbReference type="GO" id="GO:0006307">
    <property type="term" value="P:DNA alkylation repair"/>
    <property type="evidence" value="ECO:0007669"/>
    <property type="project" value="TreeGrafter"/>
</dbReference>
<dbReference type="InterPro" id="IPR037046">
    <property type="entry name" value="AlkA_N_sf"/>
</dbReference>
<keyword evidence="4" id="KW-0234">DNA repair</keyword>
<dbReference type="RefSeq" id="WP_050727289.1">
    <property type="nucleotide sequence ID" value="NZ_CP012332.1"/>
</dbReference>